<dbReference type="Proteomes" id="UP000887576">
    <property type="component" value="Unplaced"/>
</dbReference>
<protein>
    <submittedName>
        <fullName evidence="2">Uncharacterized protein</fullName>
    </submittedName>
</protein>
<reference evidence="2" key="1">
    <citation type="submission" date="2022-11" db="UniProtKB">
        <authorList>
            <consortium name="WormBaseParasite"/>
        </authorList>
    </citation>
    <scope>IDENTIFICATION</scope>
</reference>
<proteinExistence type="predicted"/>
<name>A0AC34REW9_9BILA</name>
<sequence>MKCLLWLSWILIALASEDEYRLIKDLKENYDAIERPVRNHAEAVNVQLRIILQQIVDVDEKNQILNLVIWAQFKWHDYKMVWNPSEYGNLTEIRLPPGQLWEPDVILFNSADENFGARFPVHFVVQHTGEILHAPPSIIKSSCGVDITWFPFDEQLCVLTYGSWTYTARELNLSIDSAGLDDVNQMDLSYFVKNGEWDLVRTPARRISRAFEGSTYVELYFYLHLRRKSIYYSINWIIPSVIISLSNILGFTMPPECGEKITLQITNLLSVTVFLGVVSDVTPPTSESVPVIAAFFSLSMIILGCSIFSTLLVINVFFRSPKIHKMSPLTKKIFLEWLPWMLMMQRPGTQFKKLDDLLSFNSDTVLPKPSIIKPEIRRNDASVGRLIRKDSDSTLENAKIFKRERDLLIHEAVHSGAIATNILQKRNSCNCELDEQSRSSSVDTEHQLLIETMREINDYIRMKKRKMIEDEEEEDQQSDWRYMALVIDRLSLYISTVCVFTSMILIVVATPKNDLVPS</sequence>
<organism evidence="1 2">
    <name type="scientific">Panagrolaimus sp. JU765</name>
    <dbReference type="NCBI Taxonomy" id="591449"/>
    <lineage>
        <taxon>Eukaryota</taxon>
        <taxon>Metazoa</taxon>
        <taxon>Ecdysozoa</taxon>
        <taxon>Nematoda</taxon>
        <taxon>Chromadorea</taxon>
        <taxon>Rhabditida</taxon>
        <taxon>Tylenchina</taxon>
        <taxon>Panagrolaimomorpha</taxon>
        <taxon>Panagrolaimoidea</taxon>
        <taxon>Panagrolaimidae</taxon>
        <taxon>Panagrolaimus</taxon>
    </lineage>
</organism>
<accession>A0AC34REW9</accession>
<evidence type="ECO:0000313" key="2">
    <source>
        <dbReference type="WBParaSite" id="JU765_v2.g6319.t1"/>
    </source>
</evidence>
<evidence type="ECO:0000313" key="1">
    <source>
        <dbReference type="Proteomes" id="UP000887576"/>
    </source>
</evidence>
<dbReference type="WBParaSite" id="JU765_v2.g6319.t1">
    <property type="protein sequence ID" value="JU765_v2.g6319.t1"/>
    <property type="gene ID" value="JU765_v2.g6319"/>
</dbReference>